<dbReference type="AlphaFoldDB" id="A0A7G1IVB2"/>
<accession>A0A7G1IVB2</accession>
<protein>
    <submittedName>
        <fullName evidence="2">Uncharacterized protein</fullName>
    </submittedName>
</protein>
<evidence type="ECO:0000256" key="1">
    <source>
        <dbReference type="SAM" id="Phobius"/>
    </source>
</evidence>
<organism evidence="2 3">
    <name type="scientific">Mycobacterium kansasii</name>
    <dbReference type="NCBI Taxonomy" id="1768"/>
    <lineage>
        <taxon>Bacteria</taxon>
        <taxon>Bacillati</taxon>
        <taxon>Actinomycetota</taxon>
        <taxon>Actinomycetes</taxon>
        <taxon>Mycobacteriales</taxon>
        <taxon>Mycobacteriaceae</taxon>
        <taxon>Mycobacterium</taxon>
    </lineage>
</organism>
<dbReference type="Proteomes" id="UP000516380">
    <property type="component" value="Chromosome"/>
</dbReference>
<reference evidence="2 3" key="1">
    <citation type="submission" date="2020-07" db="EMBL/GenBank/DDBJ databases">
        <title>Mycobacterium kansasii (former subtype) with zoonotic potential isolated from diseased indoor pet cat, Japan.</title>
        <authorList>
            <person name="Fukano H."/>
            <person name="Terazono T."/>
            <person name="Hoshino Y."/>
        </authorList>
    </citation>
    <scope>NUCLEOTIDE SEQUENCE [LARGE SCALE GENOMIC DNA]</scope>
    <source>
        <strain evidence="2 3">Kuro-I</strain>
    </source>
</reference>
<name>A0A7G1IVB2_MYCKA</name>
<keyword evidence="1" id="KW-0812">Transmembrane</keyword>
<evidence type="ECO:0000313" key="3">
    <source>
        <dbReference type="Proteomes" id="UP000516380"/>
    </source>
</evidence>
<gene>
    <name evidence="2" type="ORF">NIIDMKKI_79540</name>
</gene>
<keyword evidence="3" id="KW-1185">Reference proteome</keyword>
<proteinExistence type="predicted"/>
<dbReference type="EMBL" id="AP023343">
    <property type="protein sequence ID" value="BCI92748.1"/>
    <property type="molecule type" value="Genomic_DNA"/>
</dbReference>
<keyword evidence="1" id="KW-0472">Membrane</keyword>
<sequence>MVVKLAGLLVSALLVVAALVFVFWWIVAAAALYGIYRGGSRSLRWYRHRAALAAHRRAELLARAEIQHRWYLAGDPRGTYGRYTPANYRSA</sequence>
<evidence type="ECO:0000313" key="2">
    <source>
        <dbReference type="EMBL" id="BCI92748.1"/>
    </source>
</evidence>
<keyword evidence="1" id="KW-1133">Transmembrane helix</keyword>
<feature type="transmembrane region" description="Helical" evidence="1">
    <location>
        <begin position="6"/>
        <end position="36"/>
    </location>
</feature>